<dbReference type="Pfam" id="PF01934">
    <property type="entry name" value="HepT-like"/>
    <property type="match status" value="1"/>
</dbReference>
<dbReference type="InterPro" id="IPR008201">
    <property type="entry name" value="HepT-like"/>
</dbReference>
<keyword evidence="3" id="KW-0540">Nuclease</keyword>
<keyword evidence="2" id="KW-1277">Toxin-antitoxin system</keyword>
<evidence type="ECO:0000256" key="2">
    <source>
        <dbReference type="ARBA" id="ARBA00022649"/>
    </source>
</evidence>
<keyword evidence="1" id="KW-0597">Phosphoprotein</keyword>
<evidence type="ECO:0000256" key="1">
    <source>
        <dbReference type="ARBA" id="ARBA00022553"/>
    </source>
</evidence>
<keyword evidence="4" id="KW-0547">Nucleotide-binding</keyword>
<comment type="caution">
    <text evidence="6">The sequence shown here is derived from an EMBL/GenBank/DDBJ whole genome shotgun (WGS) entry which is preliminary data.</text>
</comment>
<dbReference type="InterPro" id="IPR051813">
    <property type="entry name" value="HepT_RNase_toxin"/>
</dbReference>
<proteinExistence type="predicted"/>
<accession>A0A2D3WQZ2</accession>
<protein>
    <recommendedName>
        <fullName evidence="8">DUF86 domain-containing protein</fullName>
    </recommendedName>
</protein>
<dbReference type="Proteomes" id="UP000228859">
    <property type="component" value="Unassembled WGS sequence"/>
</dbReference>
<dbReference type="GO" id="GO:0000166">
    <property type="term" value="F:nucleotide binding"/>
    <property type="evidence" value="ECO:0007669"/>
    <property type="project" value="UniProtKB-KW"/>
</dbReference>
<dbReference type="GO" id="GO:0110001">
    <property type="term" value="C:toxin-antitoxin complex"/>
    <property type="evidence" value="ECO:0007669"/>
    <property type="project" value="InterPro"/>
</dbReference>
<gene>
    <name evidence="6" type="ORF">CFH83_02430</name>
</gene>
<organism evidence="6 7">
    <name type="scientific">Sulfuricurvum kujiense</name>
    <dbReference type="NCBI Taxonomy" id="148813"/>
    <lineage>
        <taxon>Bacteria</taxon>
        <taxon>Pseudomonadati</taxon>
        <taxon>Campylobacterota</taxon>
        <taxon>Epsilonproteobacteria</taxon>
        <taxon>Campylobacterales</taxon>
        <taxon>Sulfurimonadaceae</taxon>
        <taxon>Sulfuricurvum</taxon>
    </lineage>
</organism>
<reference evidence="6 7" key="1">
    <citation type="journal article" date="2017" name="Front. Microbiol.">
        <title>Comparative Genomic Analysis of the Class Epsilonproteobacteria and Proposed Reclassification to Epsilonbacteraeota (phyl. nov.).</title>
        <authorList>
            <person name="Waite D.W."/>
            <person name="Vanwonterghem I."/>
            <person name="Rinke C."/>
            <person name="Parks D.H."/>
            <person name="Zhang Y."/>
            <person name="Takai K."/>
            <person name="Sievert S.M."/>
            <person name="Simon J."/>
            <person name="Campbell B.J."/>
            <person name="Hanson T.E."/>
            <person name="Woyke T."/>
            <person name="Klotz M.G."/>
            <person name="Hugenholtz P."/>
        </authorList>
    </citation>
    <scope>NUCLEOTIDE SEQUENCE [LARGE SCALE GENOMIC DNA]</scope>
    <source>
        <strain evidence="6">UBA12443</strain>
    </source>
</reference>
<evidence type="ECO:0008006" key="8">
    <source>
        <dbReference type="Google" id="ProtNLM"/>
    </source>
</evidence>
<keyword evidence="5" id="KW-0378">Hydrolase</keyword>
<dbReference type="PANTHER" id="PTHR34139:SF1">
    <property type="entry name" value="RNASE MJ1380-RELATED"/>
    <property type="match status" value="1"/>
</dbReference>
<evidence type="ECO:0000256" key="5">
    <source>
        <dbReference type="ARBA" id="ARBA00022801"/>
    </source>
</evidence>
<dbReference type="PANTHER" id="PTHR34139">
    <property type="entry name" value="UPF0331 PROTEIN MJ0127"/>
    <property type="match status" value="1"/>
</dbReference>
<evidence type="ECO:0000256" key="3">
    <source>
        <dbReference type="ARBA" id="ARBA00022722"/>
    </source>
</evidence>
<evidence type="ECO:0000313" key="7">
    <source>
        <dbReference type="Proteomes" id="UP000228859"/>
    </source>
</evidence>
<dbReference type="RefSeq" id="WP_294896026.1">
    <property type="nucleotide sequence ID" value="NZ_DLUI01000041.1"/>
</dbReference>
<dbReference type="AlphaFoldDB" id="A0A2D3WQZ2"/>
<sequence>MSKRDYYLYVSDMIESIEAIESYVRGLDFEGFLNDRKTYSATLREYIVIGEAINAIIDLLEKRFPDYEWRLVKDFRNFIVHEYFGVDPRIVWDLTTQELPILKAKIELLDHSDFSEL</sequence>
<dbReference type="GO" id="GO:0004540">
    <property type="term" value="F:RNA nuclease activity"/>
    <property type="evidence" value="ECO:0007669"/>
    <property type="project" value="InterPro"/>
</dbReference>
<name>A0A2D3WQZ2_9BACT</name>
<evidence type="ECO:0000313" key="6">
    <source>
        <dbReference type="EMBL" id="DAB39133.1"/>
    </source>
</evidence>
<dbReference type="EMBL" id="DLUI01000041">
    <property type="protein sequence ID" value="DAB39133.1"/>
    <property type="molecule type" value="Genomic_DNA"/>
</dbReference>
<evidence type="ECO:0000256" key="4">
    <source>
        <dbReference type="ARBA" id="ARBA00022741"/>
    </source>
</evidence>
<dbReference type="GO" id="GO:0016787">
    <property type="term" value="F:hydrolase activity"/>
    <property type="evidence" value="ECO:0007669"/>
    <property type="project" value="UniProtKB-KW"/>
</dbReference>